<accession>A0AAI8YZP7</accession>
<reference evidence="1" key="1">
    <citation type="submission" date="2023-11" db="EMBL/GenBank/DDBJ databases">
        <authorList>
            <person name="Alioto T."/>
            <person name="Alioto T."/>
            <person name="Gomez Garrido J."/>
        </authorList>
    </citation>
    <scope>NUCLEOTIDE SEQUENCE</scope>
</reference>
<name>A0AAI8YZP7_9PEZI</name>
<dbReference type="PANTHER" id="PTHR42085:SF2">
    <property type="entry name" value="F-BOX DOMAIN-CONTAINING PROTEIN"/>
    <property type="match status" value="1"/>
</dbReference>
<evidence type="ECO:0000313" key="1">
    <source>
        <dbReference type="EMBL" id="CAK4025145.1"/>
    </source>
</evidence>
<dbReference type="EMBL" id="CAVMBE010000030">
    <property type="protein sequence ID" value="CAK4025145.1"/>
    <property type="molecule type" value="Genomic_DNA"/>
</dbReference>
<dbReference type="PANTHER" id="PTHR42085">
    <property type="entry name" value="F-BOX DOMAIN-CONTAINING PROTEIN"/>
    <property type="match status" value="1"/>
</dbReference>
<keyword evidence="2" id="KW-1185">Reference proteome</keyword>
<organism evidence="1 2">
    <name type="scientific">Lecanosticta acicola</name>
    <dbReference type="NCBI Taxonomy" id="111012"/>
    <lineage>
        <taxon>Eukaryota</taxon>
        <taxon>Fungi</taxon>
        <taxon>Dikarya</taxon>
        <taxon>Ascomycota</taxon>
        <taxon>Pezizomycotina</taxon>
        <taxon>Dothideomycetes</taxon>
        <taxon>Dothideomycetidae</taxon>
        <taxon>Mycosphaerellales</taxon>
        <taxon>Mycosphaerellaceae</taxon>
        <taxon>Lecanosticta</taxon>
    </lineage>
</organism>
<comment type="caution">
    <text evidence="1">The sequence shown here is derived from an EMBL/GenBank/DDBJ whole genome shotgun (WGS) entry which is preliminary data.</text>
</comment>
<sequence length="342" mass="37862">MNTAAPANMWHPDSKTVVEATEVTMEAREYLARVLRSKFPYMPDVALNGILYKTCQSLRKGIIARDYEMTSAKERTDFFRLSEKLRKKIYELALGTDAGPQEVVVCDTPYQMAVASFHARIARHAYATAATPSAPAAPAAPATSLSIELAKEVRQSVIGPDLLRVNRAVRMETMPMHYANRTFIAYFSLAEGPETQVKVIKQWLRAIGPSYAALIKRLVLRFHATSSELKTYINDHKGARRSTSSLDSPVVSESKLDTVRRSVSRLLHSTASRLNDDDVVVVGKQSEKVLKGNVVRVMGLDGLGVYIHAFKIQYYSSLNSTGIGAVGGGSMRSWEEMSWEGL</sequence>
<gene>
    <name evidence="1" type="ORF">LECACI_7A004953</name>
</gene>
<evidence type="ECO:0000313" key="2">
    <source>
        <dbReference type="Proteomes" id="UP001296104"/>
    </source>
</evidence>
<dbReference type="Proteomes" id="UP001296104">
    <property type="component" value="Unassembled WGS sequence"/>
</dbReference>
<protein>
    <submittedName>
        <fullName evidence="1">Uncharacterized protein</fullName>
    </submittedName>
</protein>
<dbReference type="InterPro" id="IPR038883">
    <property type="entry name" value="AN11006-like"/>
</dbReference>
<dbReference type="AlphaFoldDB" id="A0AAI8YZP7"/>
<proteinExistence type="predicted"/>